<evidence type="ECO:0000256" key="2">
    <source>
        <dbReference type="ARBA" id="ARBA00023027"/>
    </source>
</evidence>
<dbReference type="CDD" id="cd05300">
    <property type="entry name" value="2-Hacid_dh_1"/>
    <property type="match status" value="1"/>
</dbReference>
<evidence type="ECO:0000259" key="3">
    <source>
        <dbReference type="Pfam" id="PF02826"/>
    </source>
</evidence>
<sequence length="348" mass="38157">MLRIPVISSIEGLGAAVRRRLQPPHASIAASLFQQKQLEIVDVPPPPAQLNGEWQLDTRQLDILDSAEIVVIDASVGAKLLLDSSGNLLSNVKWVQSTFAGVEPFFKQLDGAKRPGFTLTRAGGIMPTAMAQYVFGWVIALERKLFEAGKYQREGHYAHTELKYRSFRQLTVSILGLGDIGQGIGRLLKVAGFKVVGFKQRIADGHSFADSADCVSSDLSEVLQAADFVVNVLPSTKATRGLLQLDTLEVCRNKKLVFINVGRGDVIKETELVQALDTGILSRAVLDVFETEPLPKESALWTHPSVHLTPHVSALSLPEEVADVFVRNLELQLANKPLLYPVDWTKGY</sequence>
<dbReference type="AlphaFoldDB" id="A0A8T1WZ13"/>
<keyword evidence="1" id="KW-0560">Oxidoreductase</keyword>
<dbReference type="Proteomes" id="UP000693981">
    <property type="component" value="Unassembled WGS sequence"/>
</dbReference>
<evidence type="ECO:0000313" key="4">
    <source>
        <dbReference type="EMBL" id="KAG7397478.1"/>
    </source>
</evidence>
<name>A0A8T1WZ13_9STRA</name>
<comment type="caution">
    <text evidence="4">The sequence shown here is derived from an EMBL/GenBank/DDBJ whole genome shotgun (WGS) entry which is preliminary data.</text>
</comment>
<proteinExistence type="predicted"/>
<dbReference type="PANTHER" id="PTHR43333">
    <property type="entry name" value="2-HACID_DH_C DOMAIN-CONTAINING PROTEIN"/>
    <property type="match status" value="1"/>
</dbReference>
<reference evidence="4" key="1">
    <citation type="submission" date="2021-02" db="EMBL/GenBank/DDBJ databases">
        <authorList>
            <person name="Palmer J.M."/>
        </authorList>
    </citation>
    <scope>NUCLEOTIDE SEQUENCE</scope>
    <source>
        <strain evidence="4">SCRP23</strain>
    </source>
</reference>
<dbReference type="FunFam" id="3.40.50.720:FF:000363">
    <property type="entry name" value="D-isomer specific 2-hydroxyacid dehydrogenase"/>
    <property type="match status" value="1"/>
</dbReference>
<gene>
    <name evidence="4" type="ORF">PHYBOEH_000698</name>
</gene>
<dbReference type="Pfam" id="PF02826">
    <property type="entry name" value="2-Hacid_dh_C"/>
    <property type="match status" value="1"/>
</dbReference>
<dbReference type="GO" id="GO:0051287">
    <property type="term" value="F:NAD binding"/>
    <property type="evidence" value="ECO:0007669"/>
    <property type="project" value="InterPro"/>
</dbReference>
<evidence type="ECO:0000256" key="1">
    <source>
        <dbReference type="ARBA" id="ARBA00023002"/>
    </source>
</evidence>
<keyword evidence="2" id="KW-0520">NAD</keyword>
<feature type="domain" description="D-isomer specific 2-hydroxyacid dehydrogenase NAD-binding" evidence="3">
    <location>
        <begin position="136"/>
        <end position="313"/>
    </location>
</feature>
<dbReference type="GO" id="GO:0016491">
    <property type="term" value="F:oxidoreductase activity"/>
    <property type="evidence" value="ECO:0007669"/>
    <property type="project" value="UniProtKB-KW"/>
</dbReference>
<organism evidence="4 5">
    <name type="scientific">Phytophthora boehmeriae</name>
    <dbReference type="NCBI Taxonomy" id="109152"/>
    <lineage>
        <taxon>Eukaryota</taxon>
        <taxon>Sar</taxon>
        <taxon>Stramenopiles</taxon>
        <taxon>Oomycota</taxon>
        <taxon>Peronosporomycetes</taxon>
        <taxon>Peronosporales</taxon>
        <taxon>Peronosporaceae</taxon>
        <taxon>Phytophthora</taxon>
    </lineage>
</organism>
<protein>
    <recommendedName>
        <fullName evidence="3">D-isomer specific 2-hydroxyacid dehydrogenase NAD-binding domain-containing protein</fullName>
    </recommendedName>
</protein>
<evidence type="ECO:0000313" key="5">
    <source>
        <dbReference type="Proteomes" id="UP000693981"/>
    </source>
</evidence>
<dbReference type="EMBL" id="JAGDFL010000111">
    <property type="protein sequence ID" value="KAG7397478.1"/>
    <property type="molecule type" value="Genomic_DNA"/>
</dbReference>
<dbReference type="InterPro" id="IPR006140">
    <property type="entry name" value="D-isomer_DH_NAD-bd"/>
</dbReference>
<keyword evidence="5" id="KW-1185">Reference proteome</keyword>
<accession>A0A8T1WZ13</accession>
<dbReference type="OrthoDB" id="298012at2759"/>
<dbReference type="PANTHER" id="PTHR43333:SF1">
    <property type="entry name" value="D-ISOMER SPECIFIC 2-HYDROXYACID DEHYDROGENASE NAD-BINDING DOMAIN-CONTAINING PROTEIN"/>
    <property type="match status" value="1"/>
</dbReference>